<gene>
    <name evidence="4" type="ORF">IZO911_LOCUS25924</name>
    <name evidence="3" type="ORF">VCS650_LOCUS3437</name>
</gene>
<dbReference type="GO" id="GO:0005737">
    <property type="term" value="C:cytoplasm"/>
    <property type="evidence" value="ECO:0007669"/>
    <property type="project" value="TreeGrafter"/>
</dbReference>
<feature type="compositionally biased region" description="Low complexity" evidence="1">
    <location>
        <begin position="1767"/>
        <end position="1781"/>
    </location>
</feature>
<evidence type="ECO:0000259" key="2">
    <source>
        <dbReference type="PROSITE" id="PS50234"/>
    </source>
</evidence>
<dbReference type="Proteomes" id="UP000663860">
    <property type="component" value="Unassembled WGS sequence"/>
</dbReference>
<feature type="compositionally biased region" description="Low complexity" evidence="1">
    <location>
        <begin position="1821"/>
        <end position="1853"/>
    </location>
</feature>
<dbReference type="EMBL" id="CAJNOE010000331">
    <property type="protein sequence ID" value="CAF1153808.1"/>
    <property type="molecule type" value="Genomic_DNA"/>
</dbReference>
<dbReference type="SUPFAM" id="SSF53300">
    <property type="entry name" value="vWA-like"/>
    <property type="match status" value="3"/>
</dbReference>
<dbReference type="InterPro" id="IPR036465">
    <property type="entry name" value="vWFA_dom_sf"/>
</dbReference>
<evidence type="ECO:0000313" key="3">
    <source>
        <dbReference type="EMBL" id="CAF0790048.1"/>
    </source>
</evidence>
<feature type="domain" description="VWFA" evidence="2">
    <location>
        <begin position="2995"/>
        <end position="3207"/>
    </location>
</feature>
<feature type="compositionally biased region" description="Polar residues" evidence="1">
    <location>
        <begin position="1785"/>
        <end position="1803"/>
    </location>
</feature>
<feature type="compositionally biased region" description="Basic and acidic residues" evidence="1">
    <location>
        <begin position="2246"/>
        <end position="2255"/>
    </location>
</feature>
<evidence type="ECO:0000313" key="4">
    <source>
        <dbReference type="EMBL" id="CAF1153808.1"/>
    </source>
</evidence>
<feature type="domain" description="VWFA" evidence="2">
    <location>
        <begin position="2756"/>
        <end position="2894"/>
    </location>
</feature>
<feature type="domain" description="VWFA" evidence="2">
    <location>
        <begin position="2350"/>
        <end position="2563"/>
    </location>
</feature>
<protein>
    <recommendedName>
        <fullName evidence="2">VWFA domain-containing protein</fullName>
    </recommendedName>
</protein>
<comment type="caution">
    <text evidence="4">The sequence shown here is derived from an EMBL/GenBank/DDBJ whole genome shotgun (WGS) entry which is preliminary data.</text>
</comment>
<organism evidence="4 5">
    <name type="scientific">Adineta steineri</name>
    <dbReference type="NCBI Taxonomy" id="433720"/>
    <lineage>
        <taxon>Eukaryota</taxon>
        <taxon>Metazoa</taxon>
        <taxon>Spiralia</taxon>
        <taxon>Gnathifera</taxon>
        <taxon>Rotifera</taxon>
        <taxon>Eurotatoria</taxon>
        <taxon>Bdelloidea</taxon>
        <taxon>Adinetida</taxon>
        <taxon>Adinetidae</taxon>
        <taxon>Adineta</taxon>
    </lineage>
</organism>
<evidence type="ECO:0000256" key="1">
    <source>
        <dbReference type="SAM" id="MobiDB-lite"/>
    </source>
</evidence>
<dbReference type="SUPFAM" id="SSF48371">
    <property type="entry name" value="ARM repeat"/>
    <property type="match status" value="2"/>
</dbReference>
<dbReference type="InterPro" id="IPR052969">
    <property type="entry name" value="Thr-specific_kinase-like"/>
</dbReference>
<dbReference type="InterPro" id="IPR016024">
    <property type="entry name" value="ARM-type_fold"/>
</dbReference>
<dbReference type="OrthoDB" id="10046508at2759"/>
<feature type="compositionally biased region" description="Low complexity" evidence="1">
    <location>
        <begin position="1893"/>
        <end position="1913"/>
    </location>
</feature>
<feature type="region of interest" description="Disordered" evidence="1">
    <location>
        <begin position="2209"/>
        <end position="2259"/>
    </location>
</feature>
<feature type="compositionally biased region" description="Gly residues" evidence="1">
    <location>
        <begin position="1704"/>
        <end position="1714"/>
    </location>
</feature>
<dbReference type="Pfam" id="PF00092">
    <property type="entry name" value="VWA"/>
    <property type="match status" value="2"/>
</dbReference>
<dbReference type="Gene3D" id="3.40.50.410">
    <property type="entry name" value="von Willebrand factor, type A domain"/>
    <property type="match status" value="3"/>
</dbReference>
<dbReference type="CDD" id="cd00198">
    <property type="entry name" value="vWFA"/>
    <property type="match status" value="2"/>
</dbReference>
<feature type="compositionally biased region" description="Low complexity" evidence="1">
    <location>
        <begin position="1865"/>
        <end position="1877"/>
    </location>
</feature>
<feature type="compositionally biased region" description="Gly residues" evidence="1">
    <location>
        <begin position="1727"/>
        <end position="1739"/>
    </location>
</feature>
<dbReference type="PROSITE" id="PS50234">
    <property type="entry name" value="VWFA"/>
    <property type="match status" value="3"/>
</dbReference>
<feature type="compositionally biased region" description="Gly residues" evidence="1">
    <location>
        <begin position="1645"/>
        <end position="1658"/>
    </location>
</feature>
<dbReference type="SMART" id="SM00327">
    <property type="entry name" value="VWA"/>
    <property type="match status" value="3"/>
</dbReference>
<dbReference type="GO" id="GO:0004674">
    <property type="term" value="F:protein serine/threonine kinase activity"/>
    <property type="evidence" value="ECO:0007669"/>
    <property type="project" value="TreeGrafter"/>
</dbReference>
<feature type="compositionally biased region" description="Gly residues" evidence="1">
    <location>
        <begin position="1756"/>
        <end position="1765"/>
    </location>
</feature>
<proteinExistence type="predicted"/>
<feature type="compositionally biased region" description="Gly residues" evidence="1">
    <location>
        <begin position="1614"/>
        <end position="1633"/>
    </location>
</feature>
<feature type="compositionally biased region" description="Gly residues" evidence="1">
    <location>
        <begin position="1665"/>
        <end position="1697"/>
    </location>
</feature>
<reference evidence="4" key="1">
    <citation type="submission" date="2021-02" db="EMBL/GenBank/DDBJ databases">
        <authorList>
            <person name="Nowell W R."/>
        </authorList>
    </citation>
    <scope>NUCLEOTIDE SEQUENCE</scope>
</reference>
<sequence length="3216" mass="352731">MHKSIHLTDKQYRTELPVCLPNTIHYEELLIHNTGEVKMTMESKAENTSTGAVMISLSHNQAILEPNTSVVLKIELQVNKPHLSLENIINLTFPGAIQRSSFKLILKTSAGWPELDQDLLKPLKTLNVKEDKNEENGQIVLFNKGLVEMLIDELHSTSSHVSIDDSNPYPRSILPRQKIEYDFVYKVQKKLPSFDCEFILKTNCKEPVQRIPFHCKRLAPIITIDQNVLHCGTTSPLVKHRFQITVKNDGYARAQLECESYDNDDVISFKISSDTKSVPIAILDSRSINFIVEIKKNAPLGDFKIDVPLTVQSGTGLSKKYKLIVTGRVKPKDESKGSSSPIDLPSLSQQILQSTIKERLMQLLEDNSYAYRQRAATAIAPIITQLDGLIHHEPKPSDIPDNLTCDEIFSGLESNEHGISSYTDKIQESVKKTFDLFSRRHWSDLYKNIDTILKEQLEPAIIGSPHKSESENLLLPLECAKKLSILFEEQSRNSNAQILGRLLEYEKHSFEKNINDSTAKKRLLDYTTELISNQNTQLTSKEKQQMKMFTDKVTSVVQNIEEKGRPEQAFSNLLSEMRTETNENSMNFLDQILQLAANETPVNEKVVLQKLYESDVPLANTELVTQAISASENELTASSVLDFLQTQSDDSDETKNAFELMKLSEKFSHEDYQPSVKDIATLPYVMASLSSDLETNEKENIRSFQRLISNLTNGIKKLADASCDWSKFIEDLCATLSSHLDAIIVNSLRTVLTIVLLTDRASVCDKETYINIISVMLNFGNDRCRALSTDLKKLTEQKDPFDLFEIILSITHNCRRLKATQITWIKVIKDAITIFRSEHHSSKTLDKFVTTLENSLLAELGVPEHRRLHDNLAVIISDIQKSNILGIMENVSELCDLMHPENTEQKVNSAFIQIISNIDTVTMTQLEVLELGIQLTSRLNDSATGRKTLDHLNTLLESYQNLKPAMNGELTRSNVFKLVQQTIECIPDKSTKELLTPISTVLHRLSTTDRVTMNTVVDLLDIIPDQRLSEHVKCIFLTAPEILNGNIKQSVMDLAQQLISEELSDVSEISLKTIIDQGIVAPTKALKSISALLPDGLRLGFNYGIEKFLSSKISQEQIIKKVSELYDRETANALEVSFNVLTSLRTDKLQALKHLLKLIPNERAQIIFDTLKHISELEICDIQDIVKTTLDLASIMAPKKMSETFETIGNVYMKIINHQEIDAIKDALRLVPFIPKQAHNIIESLTKLSKQEITAENLFSCAFDTAMNIVDPKTAKVLGTARNVINQIQNHDIQGAVYSIANEFFSEYATKIDTAMEITNSVANTLSQTNDPLQVLNSLLNNDKLKSHLPLEIQNVYGIAQELRTIIDRKDIAKEEITKCALKLGASFLPPEHAKKVNDVVNLIDAVRSDNQQKILDQSLNVAASFLPPKIINHIQPVIPILRKKLNNEKISYEDIMDIAGSYIGGRGQQILNGAKPLVSAIINGERLSGDQYLNLIDTAMTAMGVNKEVIDIVQKTKTIYKNVRQIQQATSALMKATTIASKAAQISSIASAALSLFTELVPNLPESVKTAIDAITGIALLLTATNPVGLVLAAIGLALSLSKLFGRRKGRKGGSGGGPGKDSGGQPSGGSGSRSTGKGNDRGASGGSGGSSAGKGNGTEASDGSGGGDDGGASGSSGGSGIRAGSGGGNAGGSGGSSIRTGNGEGNAGGSTSGGHDSADNDSSSGGSGDGAGTGSGKGSTSTDGRSSGMDTDSGAGGLNGSTGKGSESAGASSTNATAGLGNGSETAGASKGTASGVSSIGVTAGTGKRSESAGTSERGASGASSTDATAGIGNGSETAGASKGSASGTSSVDVTAGTDKGSESAGASKRGASGAITSSSKINASAGGVSSTGSKGAAKTGAVKSSSGSSSDKVHSLEADDTVESTKATSTDSAVPVSSLLTNKISLKARAAAKNKVETLASEAAKLNEESETQVSNIIKQDELLLPETITCLTTSAKISNKIQATINALQQMAANNMRNEIDSLAKTTLPKVIQTSLQLYQSLEFIDSCAGDVNGHIRRNCQEIQRDLIQVLDKLSESESLRKLCKLSKKNDFVPDYDIPEDSHISELNYQGQGQQQQQTNLDNIKQLLQGYEDSKFEQGEIMGDPILHQLGIRLDNLLANYDNDLNAALDENNKDAENNKGPSTPTIELPITANRDVVLEINDDGKVTKDGSENSTAFKGDNKSPGVIRVDFGSSVDGSPSPDKKPSKQEISKVSISKQQLENFRKRSADMYSTLLQSANKYDIGTITEHCDPEHLPETILDKPRYALLARLTRNIQLMLLTRLRSALKKQYGKQQTTANDDLQFEFIFCVDNSGSMSGKKIREALNTLVILLETFHRLEWKFGVVRFGAEQKILKPLGHESMHSIVSTTDSATNTAQSLQQSMLARGQYILESFTTDEKTLPATALKQIATNKDLYGSQIKPNVKRFIIMITDGISSQDETELYTNQLKLAKAELYMVCIIPELPKSDDTKFSSEYKQFASAHEKKAKEFIQRIAPDRNRLIEIGQLDMLTKTVVDDLFHMIEQSIVLRSNRPTDTSKAPSVSTTNNTTKFHPLNPFILSHVKDVELWKHPEISYTGQFYVNDFRQKLEQQTFQQQINTDFTSASDEFIKNFDETLDELEKSYSNLETHDTILTQTDKTLLQIEQELEIYIVELVRTMEDYVFPAYKPTQSLPDTRGSRLYIPGIVKFICTQGQYNRIYLNQIGSQKPEYRIALLLDQSVSMTGPAYFSSVDILISMCAALNKIGIEDFNVLTFGKQIELIKSYKQKYDRLFVHHLLNSLKNDGETTLLSDAIFAATELLQQQASYNNNHGPMFIFALTDGYDKRGSFIQNVIAYAEQRSITVIGIGVGFESNGVSLAFNDWIIAQNPRLLCDALINWSNEQSDGQTPYDSFHEDKALTIRGEDGKTYSTTDEVWTQEMKTHFDVITQNAKRTIDLTFSSNIHSSPLTVEICFVMDCTGSMGSWIAACKQHIKAIADGIQKEMKEKYDKDSVLRMAFVAYRDYTDSNRYDIIDFHQTPNLGPVEAKIASQQASGGADECEDVQGGLDKALKLNWTKDKSSRAAQILVWVGDAPGHMPFCSGGTAGDSYPGGLPDVPLMENLVEEIKNRGFFLLLSDFTTNVQAMLRNIEAIFKKDKKENQVKRVKLNQADTSSLLKEVMQQVNTIIASEFM</sequence>
<accession>A0A814SWF4</accession>
<evidence type="ECO:0000313" key="5">
    <source>
        <dbReference type="Proteomes" id="UP000663860"/>
    </source>
</evidence>
<name>A0A814SWF4_9BILA</name>
<dbReference type="Proteomes" id="UP000663891">
    <property type="component" value="Unassembled WGS sequence"/>
</dbReference>
<dbReference type="PANTHER" id="PTHR47763">
    <property type="entry name" value="ALPHA-PROTEIN KINASE VWKA"/>
    <property type="match status" value="1"/>
</dbReference>
<feature type="region of interest" description="Disordered" evidence="1">
    <location>
        <begin position="1610"/>
        <end position="1936"/>
    </location>
</feature>
<dbReference type="InterPro" id="IPR002035">
    <property type="entry name" value="VWF_A"/>
</dbReference>
<dbReference type="EMBL" id="CAJNON010000018">
    <property type="protein sequence ID" value="CAF0790048.1"/>
    <property type="molecule type" value="Genomic_DNA"/>
</dbReference>
<dbReference type="PANTHER" id="PTHR47763:SF1">
    <property type="entry name" value="DUF659 DOMAIN-CONTAINING PROTEIN"/>
    <property type="match status" value="1"/>
</dbReference>
<feature type="compositionally biased region" description="Low complexity" evidence="1">
    <location>
        <begin position="1740"/>
        <end position="1755"/>
    </location>
</feature>